<evidence type="ECO:0000256" key="2">
    <source>
        <dbReference type="SAM" id="Phobius"/>
    </source>
</evidence>
<keyword evidence="2" id="KW-1133">Transmembrane helix</keyword>
<reference evidence="3" key="1">
    <citation type="submission" date="2022-08" db="UniProtKB">
        <authorList>
            <consortium name="EnsemblMetazoa"/>
        </authorList>
    </citation>
    <scope>IDENTIFICATION</scope>
    <source>
        <strain evidence="3">EBRO</strain>
    </source>
</reference>
<keyword evidence="2" id="KW-0472">Membrane</keyword>
<keyword evidence="2" id="KW-0812">Transmembrane</keyword>
<evidence type="ECO:0000313" key="3">
    <source>
        <dbReference type="EnsemblMetazoa" id="AATE016504-PA.1"/>
    </source>
</evidence>
<name>A0A182JED1_ANOAO</name>
<evidence type="ECO:0000256" key="1">
    <source>
        <dbReference type="SAM" id="MobiDB-lite"/>
    </source>
</evidence>
<dbReference type="EnsemblMetazoa" id="AATE016504-RA">
    <property type="protein sequence ID" value="AATE016504-PA.1"/>
    <property type="gene ID" value="AATE016504"/>
</dbReference>
<organism evidence="3">
    <name type="scientific">Anopheles atroparvus</name>
    <name type="common">European mosquito</name>
    <dbReference type="NCBI Taxonomy" id="41427"/>
    <lineage>
        <taxon>Eukaryota</taxon>
        <taxon>Metazoa</taxon>
        <taxon>Ecdysozoa</taxon>
        <taxon>Arthropoda</taxon>
        <taxon>Hexapoda</taxon>
        <taxon>Insecta</taxon>
        <taxon>Pterygota</taxon>
        <taxon>Neoptera</taxon>
        <taxon>Endopterygota</taxon>
        <taxon>Diptera</taxon>
        <taxon>Nematocera</taxon>
        <taxon>Culicoidea</taxon>
        <taxon>Culicidae</taxon>
        <taxon>Anophelinae</taxon>
        <taxon>Anopheles</taxon>
    </lineage>
</organism>
<feature type="compositionally biased region" description="Basic and acidic residues" evidence="1">
    <location>
        <begin position="94"/>
        <end position="104"/>
    </location>
</feature>
<dbReference type="AlphaFoldDB" id="A0A182JED1"/>
<feature type="region of interest" description="Disordered" evidence="1">
    <location>
        <begin position="84"/>
        <end position="111"/>
    </location>
</feature>
<sequence>MDERQQKAGYHDLCAMMSKCEAMEERQVGDDGLYSANSGTGPADVVAQFIMRNIAPETHIEHIIRNEKRVIAAECSVATTMMQRKQTAMQSKARKTDRPPRRSDPTSAHKTCLHTNNVLTKSRSAAELIFLELALAFFVLDAIVAVVVVVVVVIKRPPDTAVQFDAKPGPTARDGHYLFRHDRPAKTSGTLPYRTDGEMMSAQAKGSQHSFSSPSSGTLLPRVIVIPVSFGMRRLLVRYGHRQCHQEASAVIFTASMKLAVN</sequence>
<feature type="transmembrane region" description="Helical" evidence="2">
    <location>
        <begin position="129"/>
        <end position="154"/>
    </location>
</feature>
<dbReference type="VEuPathDB" id="VectorBase:AATE016504"/>
<proteinExistence type="predicted"/>
<accession>A0A182JED1</accession>
<protein>
    <submittedName>
        <fullName evidence="3">Uncharacterized protein</fullName>
    </submittedName>
</protein>